<evidence type="ECO:0000313" key="1">
    <source>
        <dbReference type="EMBL" id="MFC4129447.1"/>
    </source>
</evidence>
<dbReference type="Proteomes" id="UP001595816">
    <property type="component" value="Unassembled WGS sequence"/>
</dbReference>
<proteinExistence type="predicted"/>
<keyword evidence="2" id="KW-1185">Reference proteome</keyword>
<organism evidence="1 2">
    <name type="scientific">Hamadaea flava</name>
    <dbReference type="NCBI Taxonomy" id="1742688"/>
    <lineage>
        <taxon>Bacteria</taxon>
        <taxon>Bacillati</taxon>
        <taxon>Actinomycetota</taxon>
        <taxon>Actinomycetes</taxon>
        <taxon>Micromonosporales</taxon>
        <taxon>Micromonosporaceae</taxon>
        <taxon>Hamadaea</taxon>
    </lineage>
</organism>
<protein>
    <submittedName>
        <fullName evidence="1">DUF6230 family protein</fullName>
    </submittedName>
</protein>
<dbReference type="EMBL" id="JBHSAY010000003">
    <property type="protein sequence ID" value="MFC4129447.1"/>
    <property type="molecule type" value="Genomic_DNA"/>
</dbReference>
<evidence type="ECO:0000313" key="2">
    <source>
        <dbReference type="Proteomes" id="UP001595816"/>
    </source>
</evidence>
<name>A0ABV8LGJ0_9ACTN</name>
<gene>
    <name evidence="1" type="ORF">ACFOZ4_02355</name>
</gene>
<dbReference type="RefSeq" id="WP_253759407.1">
    <property type="nucleotide sequence ID" value="NZ_JAMZDZ010000001.1"/>
</dbReference>
<comment type="caution">
    <text evidence="1">The sequence shown here is derived from an EMBL/GenBank/DDBJ whole genome shotgun (WGS) entry which is preliminary data.</text>
</comment>
<reference evidence="2" key="1">
    <citation type="journal article" date="2019" name="Int. J. Syst. Evol. Microbiol.">
        <title>The Global Catalogue of Microorganisms (GCM) 10K type strain sequencing project: providing services to taxonomists for standard genome sequencing and annotation.</title>
        <authorList>
            <consortium name="The Broad Institute Genomics Platform"/>
            <consortium name="The Broad Institute Genome Sequencing Center for Infectious Disease"/>
            <person name="Wu L."/>
            <person name="Ma J."/>
        </authorList>
    </citation>
    <scope>NUCLEOTIDE SEQUENCE [LARGE SCALE GENOMIC DNA]</scope>
    <source>
        <strain evidence="2">CGMCC 4.7289</strain>
    </source>
</reference>
<dbReference type="InterPro" id="IPR046198">
    <property type="entry name" value="DUF6230"/>
</dbReference>
<accession>A0ABV8LGJ0</accession>
<sequence length="210" mass="21590">MKDSNGNLVQGRTRWRRFAAVVIPAAVVAGGLMTGVAQGKVPVALNVSGQSFKISADQLNGTGFTQYGSVAVKKDGTQIPVAASGIKSATLSNLCQSVVVVPGHLSLVIRAGREAGNPASAENLLIGMDALAGDATFTNIDIGTDASALSKDGFSSHGQTGAFGQEADKVEIHNLKQRAYSTNAGTFTLNGLSMKVDLTGYECFADSALN</sequence>
<dbReference type="Pfam" id="PF19741">
    <property type="entry name" value="DUF6230"/>
    <property type="match status" value="1"/>
</dbReference>